<gene>
    <name evidence="1" type="ORF">DSO57_1031195</name>
</gene>
<comment type="caution">
    <text evidence="1">The sequence shown here is derived from an EMBL/GenBank/DDBJ whole genome shotgun (WGS) entry which is preliminary data.</text>
</comment>
<reference evidence="1" key="1">
    <citation type="submission" date="2022-04" db="EMBL/GenBank/DDBJ databases">
        <title>Genome of the entomopathogenic fungus Entomophthora muscae.</title>
        <authorList>
            <person name="Elya C."/>
            <person name="Lovett B.R."/>
            <person name="Lee E."/>
            <person name="Macias A.M."/>
            <person name="Hajek A.E."/>
            <person name="De Bivort B.L."/>
            <person name="Kasson M.T."/>
            <person name="De Fine Licht H.H."/>
            <person name="Stajich J.E."/>
        </authorList>
    </citation>
    <scope>NUCLEOTIDE SEQUENCE</scope>
    <source>
        <strain evidence="1">Berkeley</strain>
    </source>
</reference>
<organism evidence="1 2">
    <name type="scientific">Entomophthora muscae</name>
    <dbReference type="NCBI Taxonomy" id="34485"/>
    <lineage>
        <taxon>Eukaryota</taxon>
        <taxon>Fungi</taxon>
        <taxon>Fungi incertae sedis</taxon>
        <taxon>Zoopagomycota</taxon>
        <taxon>Entomophthoromycotina</taxon>
        <taxon>Entomophthoromycetes</taxon>
        <taxon>Entomophthorales</taxon>
        <taxon>Entomophthoraceae</taxon>
        <taxon>Entomophthora</taxon>
    </lineage>
</organism>
<evidence type="ECO:0000313" key="2">
    <source>
        <dbReference type="Proteomes" id="UP001165960"/>
    </source>
</evidence>
<name>A0ACC2SPW4_9FUNG</name>
<protein>
    <submittedName>
        <fullName evidence="1">Uncharacterized protein</fullName>
    </submittedName>
</protein>
<keyword evidence="2" id="KW-1185">Reference proteome</keyword>
<evidence type="ECO:0000313" key="1">
    <source>
        <dbReference type="EMBL" id="KAJ9064390.1"/>
    </source>
</evidence>
<dbReference type="Proteomes" id="UP001165960">
    <property type="component" value="Unassembled WGS sequence"/>
</dbReference>
<proteinExistence type="predicted"/>
<sequence>MSAPNNNQPFLLQVYQDLMAGMTDEDCKAFSLLPVSSRQLRAQDCNTTVSGSERSTDIHVKGEGEIDSIFAETEAPLIRLPCLGFEDLQDWSDNIILETVSSLLTTPSVLLCACCNFKELSSTYPAIIN</sequence>
<dbReference type="EMBL" id="QTSX02004482">
    <property type="protein sequence ID" value="KAJ9064390.1"/>
    <property type="molecule type" value="Genomic_DNA"/>
</dbReference>
<accession>A0ACC2SPW4</accession>